<keyword evidence="1" id="KW-1133">Transmembrane helix</keyword>
<keyword evidence="3" id="KW-1185">Reference proteome</keyword>
<protein>
    <submittedName>
        <fullName evidence="2">Uncharacterized protein</fullName>
    </submittedName>
</protein>
<accession>A0ABD3GL45</accession>
<dbReference type="AlphaFoldDB" id="A0ABD3GL45"/>
<dbReference type="PANTHER" id="PTHR35124:SF4">
    <property type="entry name" value="CALCINEURIN-LIKE PHOSPHOESTERASE DOMAIN-CONTAINING PROTEIN"/>
    <property type="match status" value="1"/>
</dbReference>
<name>A0ABD3GL45_9MARC</name>
<proteinExistence type="predicted"/>
<comment type="caution">
    <text evidence="2">The sequence shown here is derived from an EMBL/GenBank/DDBJ whole genome shotgun (WGS) entry which is preliminary data.</text>
</comment>
<evidence type="ECO:0000313" key="2">
    <source>
        <dbReference type="EMBL" id="KAL3679673.1"/>
    </source>
</evidence>
<evidence type="ECO:0000313" key="3">
    <source>
        <dbReference type="Proteomes" id="UP001633002"/>
    </source>
</evidence>
<organism evidence="2 3">
    <name type="scientific">Riccia sorocarpa</name>
    <dbReference type="NCBI Taxonomy" id="122646"/>
    <lineage>
        <taxon>Eukaryota</taxon>
        <taxon>Viridiplantae</taxon>
        <taxon>Streptophyta</taxon>
        <taxon>Embryophyta</taxon>
        <taxon>Marchantiophyta</taxon>
        <taxon>Marchantiopsida</taxon>
        <taxon>Marchantiidae</taxon>
        <taxon>Marchantiales</taxon>
        <taxon>Ricciaceae</taxon>
        <taxon>Riccia</taxon>
    </lineage>
</organism>
<dbReference type="PANTHER" id="PTHR35124">
    <property type="entry name" value="CYTOCHROME P450 FAMILY PROTEIN"/>
    <property type="match status" value="1"/>
</dbReference>
<sequence>MKQSTPRSDLGNGFHPQLEDRMKLVLVLIALVTSGGIVLLLNALRQHALSEFVNNLQSPIAVTSSSAKIFPEHIPLVDPPYWSNFSNLYVPADASYNDTLFSLLKLNGSEPCHNQTTNFTNSKLEGLPKPNHGNISLQCDGTYFLTLVAYTEDCRRRCSGGDYFEVDLHSDEYRSRLPTVDYGTGTYVIELESNGWSYFAHCSFKLFEQQDVWECLNNDWIVIWGDSNFQDTVRNLLLFILDWELPPLANLAEFELNRNYENFFINPNRPDQRSSASTLFLKSFVFIAKLSVYVYRSRYRKKRMYSELRSLCPSVQRPFGVQLPFGVRSRLQQGRDRDP</sequence>
<reference evidence="2 3" key="1">
    <citation type="submission" date="2024-09" db="EMBL/GenBank/DDBJ databases">
        <title>Chromosome-scale assembly of Riccia sorocarpa.</title>
        <authorList>
            <person name="Paukszto L."/>
        </authorList>
    </citation>
    <scope>NUCLEOTIDE SEQUENCE [LARGE SCALE GENOMIC DNA]</scope>
    <source>
        <strain evidence="2">LP-2024</strain>
        <tissue evidence="2">Aerial parts of the thallus</tissue>
    </source>
</reference>
<dbReference type="EMBL" id="JBJQOH010000007">
    <property type="protein sequence ID" value="KAL3679673.1"/>
    <property type="molecule type" value="Genomic_DNA"/>
</dbReference>
<evidence type="ECO:0000256" key="1">
    <source>
        <dbReference type="SAM" id="Phobius"/>
    </source>
</evidence>
<feature type="transmembrane region" description="Helical" evidence="1">
    <location>
        <begin position="24"/>
        <end position="44"/>
    </location>
</feature>
<keyword evidence="1" id="KW-0472">Membrane</keyword>
<keyword evidence="1" id="KW-0812">Transmembrane</keyword>
<dbReference type="Proteomes" id="UP001633002">
    <property type="component" value="Unassembled WGS sequence"/>
</dbReference>
<gene>
    <name evidence="2" type="ORF">R1sor_022629</name>
</gene>